<keyword evidence="3" id="KW-1003">Cell membrane</keyword>
<keyword evidence="4" id="KW-0812">Transmembrane</keyword>
<dbReference type="Gene3D" id="3.40.50.300">
    <property type="entry name" value="P-loop containing nucleotide triphosphate hydrolases"/>
    <property type="match status" value="1"/>
</dbReference>
<dbReference type="GO" id="GO:0005886">
    <property type="term" value="C:plasma membrane"/>
    <property type="evidence" value="ECO:0007669"/>
    <property type="project" value="UniProtKB-SubCell"/>
</dbReference>
<dbReference type="CDD" id="cd01127">
    <property type="entry name" value="TrwB_TraG_TraD_VirD4"/>
    <property type="match status" value="1"/>
</dbReference>
<reference evidence="7" key="1">
    <citation type="journal article" date="2021" name="PeerJ">
        <title>Extensive microbial diversity within the chicken gut microbiome revealed by metagenomics and culture.</title>
        <authorList>
            <person name="Gilroy R."/>
            <person name="Ravi A."/>
            <person name="Getino M."/>
            <person name="Pursley I."/>
            <person name="Horton D.L."/>
            <person name="Alikhan N.F."/>
            <person name="Baker D."/>
            <person name="Gharbi K."/>
            <person name="Hall N."/>
            <person name="Watson M."/>
            <person name="Adriaenssens E.M."/>
            <person name="Foster-Nyarko E."/>
            <person name="Jarju S."/>
            <person name="Secka A."/>
            <person name="Antonio M."/>
            <person name="Oren A."/>
            <person name="Chaudhuri R.R."/>
            <person name="La Ragione R."/>
            <person name="Hildebrand F."/>
            <person name="Pallen M.J."/>
        </authorList>
    </citation>
    <scope>NUCLEOTIDE SEQUENCE</scope>
    <source>
        <strain evidence="7">ChiHjej13B12-9602</strain>
    </source>
</reference>
<dbReference type="RefSeq" id="WP_273189024.1">
    <property type="nucleotide sequence ID" value="NZ_DYUZ01000009.1"/>
</dbReference>
<evidence type="ECO:0000256" key="2">
    <source>
        <dbReference type="ARBA" id="ARBA00008806"/>
    </source>
</evidence>
<dbReference type="Proteomes" id="UP000753256">
    <property type="component" value="Unassembled WGS sequence"/>
</dbReference>
<evidence type="ECO:0000313" key="8">
    <source>
        <dbReference type="Proteomes" id="UP000753256"/>
    </source>
</evidence>
<sequence>MPKTTAVITAEPGETAIARPGSRTAYRGETLVGRDRALETDSFETGLNNNMLVIGPSGAGKTRHVLKPNLLQMGSSFIVLDTKGALCRDMGPVLVQSGYKVERLDFASVSDEPGPLPAGVMNAGYDPLAFIRRDAHGRPNQQDILSVAKAISPVGDHQDPFWDNSAANLLAALIAYVMEELPRQEQNFSAVIELADHLQDGAALRLLEDLEISDPLSFACSMYRRYAGVTDSEKTHASILGFVAEKLMCLGFDGALGLYTAPHQVDVAGFGHERRALFVTVSDIDRSLDPLASLFVDQVFKALVREADRCPGGCLPLPVRLLLDDFANLYIQHIDDVLSIVRSREVWVTLLLQSVNQLEARYGRSRAMSIMSNCDTQLVLGFQDLDTAQCFAERADRMPKTLLEMPAGRAWLFVRGRRAEEVESCRLEEHPRYAELVAAASAPFEMPGQVASKAEPAREPIDSVSAGEACPFTLDEEIPF</sequence>
<dbReference type="InterPro" id="IPR003688">
    <property type="entry name" value="TraG/VirD4"/>
</dbReference>
<evidence type="ECO:0000256" key="6">
    <source>
        <dbReference type="ARBA" id="ARBA00023136"/>
    </source>
</evidence>
<accession>A0A921IV68</accession>
<evidence type="ECO:0000256" key="1">
    <source>
        <dbReference type="ARBA" id="ARBA00004651"/>
    </source>
</evidence>
<reference evidence="7" key="2">
    <citation type="submission" date="2021-09" db="EMBL/GenBank/DDBJ databases">
        <authorList>
            <person name="Gilroy R."/>
        </authorList>
    </citation>
    <scope>NUCLEOTIDE SEQUENCE</scope>
    <source>
        <strain evidence="7">ChiHjej13B12-9602</strain>
    </source>
</reference>
<dbReference type="InterPro" id="IPR027417">
    <property type="entry name" value="P-loop_NTPase"/>
</dbReference>
<comment type="similarity">
    <text evidence="2">Belongs to the VirD4/TraG family.</text>
</comment>
<proteinExistence type="inferred from homology"/>
<evidence type="ECO:0000313" key="7">
    <source>
        <dbReference type="EMBL" id="HJG36704.1"/>
    </source>
</evidence>
<protein>
    <submittedName>
        <fullName evidence="7">Type IV secretory system conjugative DNA transfer family protein</fullName>
    </submittedName>
</protein>
<evidence type="ECO:0000256" key="4">
    <source>
        <dbReference type="ARBA" id="ARBA00022692"/>
    </source>
</evidence>
<comment type="caution">
    <text evidence="7">The sequence shown here is derived from an EMBL/GenBank/DDBJ whole genome shotgun (WGS) entry which is preliminary data.</text>
</comment>
<dbReference type="Pfam" id="PF02534">
    <property type="entry name" value="T4SS-DNA_transf"/>
    <property type="match status" value="1"/>
</dbReference>
<evidence type="ECO:0000256" key="5">
    <source>
        <dbReference type="ARBA" id="ARBA00022989"/>
    </source>
</evidence>
<keyword evidence="6" id="KW-0472">Membrane</keyword>
<comment type="subcellular location">
    <subcellularLocation>
        <location evidence="1">Cell membrane</location>
        <topology evidence="1">Multi-pass membrane protein</topology>
    </subcellularLocation>
</comment>
<dbReference type="AlphaFoldDB" id="A0A921IV68"/>
<dbReference type="EMBL" id="DYUZ01000009">
    <property type="protein sequence ID" value="HJG36704.1"/>
    <property type="molecule type" value="Genomic_DNA"/>
</dbReference>
<gene>
    <name evidence="7" type="ORF">K8V70_02405</name>
</gene>
<keyword evidence="5" id="KW-1133">Transmembrane helix</keyword>
<evidence type="ECO:0000256" key="3">
    <source>
        <dbReference type="ARBA" id="ARBA00022475"/>
    </source>
</evidence>
<dbReference type="InterPro" id="IPR051539">
    <property type="entry name" value="T4SS-coupling_protein"/>
</dbReference>
<dbReference type="PANTHER" id="PTHR37937">
    <property type="entry name" value="CONJUGATIVE TRANSFER: DNA TRANSPORT"/>
    <property type="match status" value="1"/>
</dbReference>
<dbReference type="SUPFAM" id="SSF52540">
    <property type="entry name" value="P-loop containing nucleoside triphosphate hydrolases"/>
    <property type="match status" value="1"/>
</dbReference>
<organism evidence="7 8">
    <name type="scientific">Enorma phocaeensis</name>
    <dbReference type="NCBI Taxonomy" id="1871019"/>
    <lineage>
        <taxon>Bacteria</taxon>
        <taxon>Bacillati</taxon>
        <taxon>Actinomycetota</taxon>
        <taxon>Coriobacteriia</taxon>
        <taxon>Coriobacteriales</taxon>
        <taxon>Coriobacteriaceae</taxon>
        <taxon>Enorma</taxon>
    </lineage>
</organism>
<name>A0A921IV68_9ACTN</name>
<dbReference type="PANTHER" id="PTHR37937:SF1">
    <property type="entry name" value="CONJUGATIVE TRANSFER: DNA TRANSPORT"/>
    <property type="match status" value="1"/>
</dbReference>